<dbReference type="Proteomes" id="UP001152795">
    <property type="component" value="Unassembled WGS sequence"/>
</dbReference>
<dbReference type="EMBL" id="CACRXK020000871">
    <property type="protein sequence ID" value="CAB3985423.1"/>
    <property type="molecule type" value="Genomic_DNA"/>
</dbReference>
<protein>
    <submittedName>
        <fullName evidence="1">Uncharacterized protein</fullName>
    </submittedName>
</protein>
<name>A0A7D9HLJ9_PARCT</name>
<organism evidence="1 2">
    <name type="scientific">Paramuricea clavata</name>
    <name type="common">Red gorgonian</name>
    <name type="synonym">Violescent sea-whip</name>
    <dbReference type="NCBI Taxonomy" id="317549"/>
    <lineage>
        <taxon>Eukaryota</taxon>
        <taxon>Metazoa</taxon>
        <taxon>Cnidaria</taxon>
        <taxon>Anthozoa</taxon>
        <taxon>Octocorallia</taxon>
        <taxon>Malacalcyonacea</taxon>
        <taxon>Plexauridae</taxon>
        <taxon>Paramuricea</taxon>
    </lineage>
</organism>
<evidence type="ECO:0000313" key="1">
    <source>
        <dbReference type="EMBL" id="CAB3985423.1"/>
    </source>
</evidence>
<gene>
    <name evidence="1" type="ORF">PACLA_8A028231</name>
</gene>
<evidence type="ECO:0000313" key="2">
    <source>
        <dbReference type="Proteomes" id="UP001152795"/>
    </source>
</evidence>
<reference evidence="1" key="1">
    <citation type="submission" date="2020-04" db="EMBL/GenBank/DDBJ databases">
        <authorList>
            <person name="Alioto T."/>
            <person name="Alioto T."/>
            <person name="Gomez Garrido J."/>
        </authorList>
    </citation>
    <scope>NUCLEOTIDE SEQUENCE</scope>
    <source>
        <strain evidence="1">A484AB</strain>
    </source>
</reference>
<proteinExistence type="predicted"/>
<sequence>MGESYNSKIQVWKNTIEQNRSTVEFLQKVKEKQVKDCNSDDMDIDTQLDLTDNVVNTYSSYTPEVLQQATKLILKIQVSRNETGLTDENLKDVIKHLESEKLPLYKIVGDNVDLEVHARIQTKDHGNKSLHWTHQFAERARIVSSIPTKQTHQKGLKMSSWLNYCHLPLC</sequence>
<dbReference type="AlphaFoldDB" id="A0A7D9HLJ9"/>
<comment type="caution">
    <text evidence="1">The sequence shown here is derived from an EMBL/GenBank/DDBJ whole genome shotgun (WGS) entry which is preliminary data.</text>
</comment>
<accession>A0A7D9HLJ9</accession>
<keyword evidence="2" id="KW-1185">Reference proteome</keyword>